<evidence type="ECO:0000313" key="1">
    <source>
        <dbReference type="EMBL" id="QHS86956.1"/>
    </source>
</evidence>
<sequence length="121" mass="14122">MAKLNEVYSEKQFKSFPPVMICNIEKEQVGNKKIYSRNFPIGEHHTNTIGFRSSFKVCENYKNMMPGAPAQNSLQSKYSKNIDTESTFRKVETEQYPKNKRNILIDGDNYITQFLYNLKPV</sequence>
<reference evidence="1" key="1">
    <citation type="journal article" date="2020" name="Nature">
        <title>Giant virus diversity and host interactions through global metagenomics.</title>
        <authorList>
            <person name="Schulz F."/>
            <person name="Roux S."/>
            <person name="Paez-Espino D."/>
            <person name="Jungbluth S."/>
            <person name="Walsh D.A."/>
            <person name="Denef V.J."/>
            <person name="McMahon K.D."/>
            <person name="Konstantinidis K.T."/>
            <person name="Eloe-Fadrosh E.A."/>
            <person name="Kyrpides N.C."/>
            <person name="Woyke T."/>
        </authorList>
    </citation>
    <scope>NUCLEOTIDE SEQUENCE</scope>
    <source>
        <strain evidence="1">GVMAG-M-3300009422-16</strain>
    </source>
</reference>
<dbReference type="AlphaFoldDB" id="A0A6C0B4H2"/>
<organism evidence="1">
    <name type="scientific">viral metagenome</name>
    <dbReference type="NCBI Taxonomy" id="1070528"/>
    <lineage>
        <taxon>unclassified sequences</taxon>
        <taxon>metagenomes</taxon>
        <taxon>organismal metagenomes</taxon>
    </lineage>
</organism>
<name>A0A6C0B4H2_9ZZZZ</name>
<protein>
    <submittedName>
        <fullName evidence="1">Uncharacterized protein</fullName>
    </submittedName>
</protein>
<proteinExistence type="predicted"/>
<accession>A0A6C0B4H2</accession>
<dbReference type="EMBL" id="MN739067">
    <property type="protein sequence ID" value="QHS86956.1"/>
    <property type="molecule type" value="Genomic_DNA"/>
</dbReference>